<evidence type="ECO:0008006" key="4">
    <source>
        <dbReference type="Google" id="ProtNLM"/>
    </source>
</evidence>
<dbReference type="Pfam" id="PF09997">
    <property type="entry name" value="DUF2238"/>
    <property type="match status" value="1"/>
</dbReference>
<evidence type="ECO:0000256" key="1">
    <source>
        <dbReference type="SAM" id="Phobius"/>
    </source>
</evidence>
<feature type="transmembrane region" description="Helical" evidence="1">
    <location>
        <begin position="21"/>
        <end position="43"/>
    </location>
</feature>
<dbReference type="Proteomes" id="UP001205906">
    <property type="component" value="Unassembled WGS sequence"/>
</dbReference>
<protein>
    <recommendedName>
        <fullName evidence="4">DUF2238 domain-containing protein</fullName>
    </recommendedName>
</protein>
<sequence>MSAETISAPLTSWKPAPRTDAGAPLWAWAIIGLMMLAMVFWLIRLDWRADWPAALLVLVTMFTVSFPTATRSRHPVLLPVPLELGIALFVFGALFMGEILHFYDTVWWWDLMLHGMSGVLLSAIGLLVAFGLGGRELKPRVAFLFAPMLAMSVGTVWEFFEYGIEQIFGVHMQTPISGGTGLDDTMWDLIANAVTAVLVATYGWVQTQPHREFGMPAWVRNVLDSRRRA</sequence>
<keyword evidence="1" id="KW-0812">Transmembrane</keyword>
<reference evidence="2 3" key="1">
    <citation type="submission" date="2022-06" db="EMBL/GenBank/DDBJ databases">
        <title>Mesorhizobium sp. strain RP14 Genome sequencing and assembly.</title>
        <authorList>
            <person name="Kim I."/>
        </authorList>
    </citation>
    <scope>NUCLEOTIDE SEQUENCE [LARGE SCALE GENOMIC DNA]</scope>
    <source>
        <strain evidence="3">RP14(2022)</strain>
    </source>
</reference>
<keyword evidence="1" id="KW-0472">Membrane</keyword>
<organism evidence="2 3">
    <name type="scientific">Mesorhizobium liriopis</name>
    <dbReference type="NCBI Taxonomy" id="2953882"/>
    <lineage>
        <taxon>Bacteria</taxon>
        <taxon>Pseudomonadati</taxon>
        <taxon>Pseudomonadota</taxon>
        <taxon>Alphaproteobacteria</taxon>
        <taxon>Hyphomicrobiales</taxon>
        <taxon>Phyllobacteriaceae</taxon>
        <taxon>Mesorhizobium</taxon>
    </lineage>
</organism>
<feature type="transmembrane region" description="Helical" evidence="1">
    <location>
        <begin position="76"/>
        <end position="95"/>
    </location>
</feature>
<evidence type="ECO:0000313" key="2">
    <source>
        <dbReference type="EMBL" id="MCO6049934.1"/>
    </source>
</evidence>
<comment type="caution">
    <text evidence="2">The sequence shown here is derived from an EMBL/GenBank/DDBJ whole genome shotgun (WGS) entry which is preliminary data.</text>
</comment>
<feature type="transmembrane region" description="Helical" evidence="1">
    <location>
        <begin position="186"/>
        <end position="205"/>
    </location>
</feature>
<feature type="transmembrane region" description="Helical" evidence="1">
    <location>
        <begin position="49"/>
        <end position="69"/>
    </location>
</feature>
<keyword evidence="1" id="KW-1133">Transmembrane helix</keyword>
<name>A0ABT1C547_9HYPH</name>
<dbReference type="RefSeq" id="WP_252818135.1">
    <property type="nucleotide sequence ID" value="NZ_JAMXQS010000004.1"/>
</dbReference>
<feature type="transmembrane region" description="Helical" evidence="1">
    <location>
        <begin position="107"/>
        <end position="129"/>
    </location>
</feature>
<feature type="transmembrane region" description="Helical" evidence="1">
    <location>
        <begin position="141"/>
        <end position="160"/>
    </location>
</feature>
<proteinExistence type="predicted"/>
<dbReference type="InterPro" id="IPR014509">
    <property type="entry name" value="YjdF-like"/>
</dbReference>
<dbReference type="EMBL" id="JAMXQS010000004">
    <property type="protein sequence ID" value="MCO6049934.1"/>
    <property type="molecule type" value="Genomic_DNA"/>
</dbReference>
<keyword evidence="3" id="KW-1185">Reference proteome</keyword>
<accession>A0ABT1C547</accession>
<gene>
    <name evidence="2" type="ORF">NGM99_09025</name>
</gene>
<evidence type="ECO:0000313" key="3">
    <source>
        <dbReference type="Proteomes" id="UP001205906"/>
    </source>
</evidence>